<feature type="transmembrane region" description="Helical" evidence="1">
    <location>
        <begin position="80"/>
        <end position="98"/>
    </location>
</feature>
<keyword evidence="3" id="KW-1185">Reference proteome</keyword>
<accession>A0ABX2ZUK2</accession>
<reference evidence="2 3" key="1">
    <citation type="submission" date="2016-07" db="EMBL/GenBank/DDBJ databases">
        <authorList>
            <person name="Townsley L."/>
            <person name="Shank E.A."/>
        </authorList>
    </citation>
    <scope>NUCLEOTIDE SEQUENCE [LARGE SCALE GENOMIC DNA]</scope>
    <source>
        <strain evidence="2 3">CH01</strain>
    </source>
</reference>
<keyword evidence="1" id="KW-1133">Transmembrane helix</keyword>
<evidence type="ECO:0000313" key="2">
    <source>
        <dbReference type="EMBL" id="ODG93426.1"/>
    </source>
</evidence>
<gene>
    <name evidence="2" type="ORF">BED47_03835</name>
</gene>
<comment type="caution">
    <text evidence="2">The sequence shown here is derived from an EMBL/GenBank/DDBJ whole genome shotgun (WGS) entry which is preliminary data.</text>
</comment>
<dbReference type="Proteomes" id="UP000094580">
    <property type="component" value="Unassembled WGS sequence"/>
</dbReference>
<protein>
    <submittedName>
        <fullName evidence="2">Uncharacterized protein</fullName>
    </submittedName>
</protein>
<proteinExistence type="predicted"/>
<feature type="transmembrane region" description="Helical" evidence="1">
    <location>
        <begin position="48"/>
        <end position="68"/>
    </location>
</feature>
<dbReference type="EMBL" id="MDKC01000002">
    <property type="protein sequence ID" value="ODG93426.1"/>
    <property type="molecule type" value="Genomic_DNA"/>
</dbReference>
<sequence>MSLFKKYGKWISKKNPRRHDLAELLLGIIFVPAIIAGIELIYHRYSSFWFMLFCFLFINLYLLSDNLITRIMGRFNVKISKWMHPVIPWILVCVYFVLNGF</sequence>
<keyword evidence="1" id="KW-0472">Membrane</keyword>
<evidence type="ECO:0000256" key="1">
    <source>
        <dbReference type="SAM" id="Phobius"/>
    </source>
</evidence>
<name>A0ABX2ZUK2_9BACI</name>
<evidence type="ECO:0000313" key="3">
    <source>
        <dbReference type="Proteomes" id="UP000094580"/>
    </source>
</evidence>
<dbReference type="RefSeq" id="WP_069032497.1">
    <property type="nucleotide sequence ID" value="NZ_MDKC01000002.1"/>
</dbReference>
<feature type="transmembrane region" description="Helical" evidence="1">
    <location>
        <begin position="21"/>
        <end position="42"/>
    </location>
</feature>
<organism evidence="2 3">
    <name type="scientific">Gottfriedia luciferensis</name>
    <dbReference type="NCBI Taxonomy" id="178774"/>
    <lineage>
        <taxon>Bacteria</taxon>
        <taxon>Bacillati</taxon>
        <taxon>Bacillota</taxon>
        <taxon>Bacilli</taxon>
        <taxon>Bacillales</taxon>
        <taxon>Bacillaceae</taxon>
        <taxon>Gottfriedia</taxon>
    </lineage>
</organism>
<keyword evidence="1" id="KW-0812">Transmembrane</keyword>